<keyword evidence="8" id="KW-0539">Nucleus</keyword>
<dbReference type="GO" id="GO:0006974">
    <property type="term" value="P:DNA damage response"/>
    <property type="evidence" value="ECO:0007669"/>
    <property type="project" value="UniProtKB-KW"/>
</dbReference>
<evidence type="ECO:0000256" key="8">
    <source>
        <dbReference type="ARBA" id="ARBA00023242"/>
    </source>
</evidence>
<reference evidence="11" key="1">
    <citation type="submission" date="2023-10" db="EMBL/GenBank/DDBJ databases">
        <authorList>
            <person name="Noh H."/>
        </authorList>
    </citation>
    <scope>NUCLEOTIDE SEQUENCE</scope>
    <source>
        <strain evidence="11">DUCC4014</strain>
    </source>
</reference>
<dbReference type="Pfam" id="PF08214">
    <property type="entry name" value="HAT_KAT11"/>
    <property type="match status" value="1"/>
</dbReference>
<feature type="region of interest" description="Disordered" evidence="10">
    <location>
        <begin position="442"/>
        <end position="464"/>
    </location>
</feature>
<dbReference type="InterPro" id="IPR016849">
    <property type="entry name" value="Rtt109"/>
</dbReference>
<dbReference type="GeneID" id="87807552"/>
<keyword evidence="4" id="KW-0227">DNA damage</keyword>
<dbReference type="InterPro" id="IPR051236">
    <property type="entry name" value="HAT_RTT109-like"/>
</dbReference>
<feature type="compositionally biased region" description="Basic and acidic residues" evidence="10">
    <location>
        <begin position="358"/>
        <end position="375"/>
    </location>
</feature>
<evidence type="ECO:0000313" key="11">
    <source>
        <dbReference type="EMBL" id="WOO80784.1"/>
    </source>
</evidence>
<proteinExistence type="predicted"/>
<accession>A0AAF0YBB7</accession>
<dbReference type="RefSeq" id="XP_062626816.1">
    <property type="nucleotide sequence ID" value="XM_062770832.1"/>
</dbReference>
<dbReference type="GO" id="GO:0006355">
    <property type="term" value="P:regulation of DNA-templated transcription"/>
    <property type="evidence" value="ECO:0007669"/>
    <property type="project" value="InterPro"/>
</dbReference>
<comment type="subcellular location">
    <subcellularLocation>
        <location evidence="1">Nucleus</location>
    </subcellularLocation>
</comment>
<keyword evidence="5" id="KW-0007">Acetylation</keyword>
<evidence type="ECO:0000256" key="7">
    <source>
        <dbReference type="ARBA" id="ARBA00023163"/>
    </source>
</evidence>
<keyword evidence="7" id="KW-0804">Transcription</keyword>
<dbReference type="PANTHER" id="PTHR31571">
    <property type="entry name" value="ALTERED INHERITANCE OF MITOCHONDRIA PROTEIN 6"/>
    <property type="match status" value="1"/>
</dbReference>
<evidence type="ECO:0000313" key="12">
    <source>
        <dbReference type="Proteomes" id="UP000827549"/>
    </source>
</evidence>
<dbReference type="AlphaFoldDB" id="A0AAF0YBB7"/>
<evidence type="ECO:0000256" key="3">
    <source>
        <dbReference type="ARBA" id="ARBA00022679"/>
    </source>
</evidence>
<dbReference type="EC" id="2.3.1.48" evidence="2"/>
<organism evidence="11 12">
    <name type="scientific">Vanrija pseudolonga</name>
    <dbReference type="NCBI Taxonomy" id="143232"/>
    <lineage>
        <taxon>Eukaryota</taxon>
        <taxon>Fungi</taxon>
        <taxon>Dikarya</taxon>
        <taxon>Basidiomycota</taxon>
        <taxon>Agaricomycotina</taxon>
        <taxon>Tremellomycetes</taxon>
        <taxon>Trichosporonales</taxon>
        <taxon>Trichosporonaceae</taxon>
        <taxon>Vanrija</taxon>
    </lineage>
</organism>
<name>A0AAF0YBB7_9TREE</name>
<evidence type="ECO:0000256" key="4">
    <source>
        <dbReference type="ARBA" id="ARBA00022763"/>
    </source>
</evidence>
<keyword evidence="6" id="KW-0805">Transcription regulation</keyword>
<dbReference type="GO" id="GO:0032931">
    <property type="term" value="F:histone H3K56 acetyltransferase activity"/>
    <property type="evidence" value="ECO:0007669"/>
    <property type="project" value="TreeGrafter"/>
</dbReference>
<feature type="region of interest" description="Disordered" evidence="10">
    <location>
        <begin position="283"/>
        <end position="315"/>
    </location>
</feature>
<keyword evidence="3" id="KW-0808">Transferase</keyword>
<feature type="region of interest" description="Disordered" evidence="10">
    <location>
        <begin position="354"/>
        <end position="375"/>
    </location>
</feature>
<dbReference type="GO" id="GO:0005634">
    <property type="term" value="C:nucleus"/>
    <property type="evidence" value="ECO:0007669"/>
    <property type="project" value="UniProtKB-SubCell"/>
</dbReference>
<evidence type="ECO:0000256" key="6">
    <source>
        <dbReference type="ARBA" id="ARBA00023015"/>
    </source>
</evidence>
<gene>
    <name evidence="11" type="primary">rtt109</name>
    <name evidence="11" type="ORF">LOC62_03G004314</name>
</gene>
<dbReference type="InterPro" id="IPR013178">
    <property type="entry name" value="Histone_AcTrfase_Rtt109/CBP"/>
</dbReference>
<evidence type="ECO:0000256" key="5">
    <source>
        <dbReference type="ARBA" id="ARBA00022990"/>
    </source>
</evidence>
<protein>
    <recommendedName>
        <fullName evidence="2">histone acetyltransferase</fullName>
        <ecNumber evidence="2">2.3.1.48</ecNumber>
    </recommendedName>
</protein>
<dbReference type="EMBL" id="CP086716">
    <property type="protein sequence ID" value="WOO80784.1"/>
    <property type="molecule type" value="Genomic_DNA"/>
</dbReference>
<evidence type="ECO:0000256" key="9">
    <source>
        <dbReference type="ARBA" id="ARBA00048940"/>
    </source>
</evidence>
<dbReference type="SMART" id="SM01250">
    <property type="entry name" value="KAT11"/>
    <property type="match status" value="1"/>
</dbReference>
<evidence type="ECO:0000256" key="10">
    <source>
        <dbReference type="SAM" id="MobiDB-lite"/>
    </source>
</evidence>
<dbReference type="PANTHER" id="PTHR31571:SF2">
    <property type="entry name" value="HISTONE ACETYLTRANSFERASE RTT109"/>
    <property type="match status" value="1"/>
</dbReference>
<comment type="catalytic activity">
    <reaction evidence="9">
        <text>L-lysyl-[histone] + acetyl-CoA = N(6)-acetyl-L-lysyl-[histone] + CoA + H(+)</text>
        <dbReference type="Rhea" id="RHEA:21992"/>
        <dbReference type="Rhea" id="RHEA-COMP:9845"/>
        <dbReference type="Rhea" id="RHEA-COMP:11338"/>
        <dbReference type="ChEBI" id="CHEBI:15378"/>
        <dbReference type="ChEBI" id="CHEBI:29969"/>
        <dbReference type="ChEBI" id="CHEBI:57287"/>
        <dbReference type="ChEBI" id="CHEBI:57288"/>
        <dbReference type="ChEBI" id="CHEBI:61930"/>
        <dbReference type="EC" id="2.3.1.48"/>
    </reaction>
    <physiologicalReaction direction="left-to-right" evidence="9">
        <dbReference type="Rhea" id="RHEA:21993"/>
    </physiologicalReaction>
</comment>
<feature type="compositionally biased region" description="Basic and acidic residues" evidence="10">
    <location>
        <begin position="286"/>
        <end position="304"/>
    </location>
</feature>
<keyword evidence="12" id="KW-1185">Reference proteome</keyword>
<evidence type="ECO:0000256" key="2">
    <source>
        <dbReference type="ARBA" id="ARBA00013184"/>
    </source>
</evidence>
<dbReference type="Proteomes" id="UP000827549">
    <property type="component" value="Chromosome 3"/>
</dbReference>
<sequence length="464" mass="49190">MAATSDAKPGAASSLRDTIAAALSALPNPHQLGLTVVSSSPKRTTALFPHSPSAGVRCTEVEHLVVVHSELPAEFTSEPSNVLAAAISAHVFTLPTAPSTPATSLLYISKVDSSGYALPGAPLTRELAVGVLRHFLAPATRPTPRVAATLFARSQGQYLFPNSVEGGGKRVLGGLGLCGWWKGVYEEAARRLVADGVSPGDLDLRYLLPSYSAPEAAGMLGAPRRPLPVGVSWRYAPPFVSQLLPEAGVPSLATLVPSLPDDPKTRFLDELVGEAVDAVPIALTKTGKDKEPSEPRKRSRKEKDAAEEEEDRARAHAALAKIPPAEFWERLGFRQECVSGDVTGFFSATLSPSEAAQVEEKDVKEAKDEEKDAASTKRTLSQALVERLLKSMLNTDFATRALAAEGTANWLASARSIVTDELGEEGWAASTATIAAKAGVEAAAAPPKRKEETVTMLQPRKKKK</sequence>
<dbReference type="PROSITE" id="PS51728">
    <property type="entry name" value="RTT109_HAT"/>
    <property type="match status" value="1"/>
</dbReference>
<evidence type="ECO:0000256" key="1">
    <source>
        <dbReference type="ARBA" id="ARBA00004123"/>
    </source>
</evidence>